<reference evidence="2 3" key="1">
    <citation type="submission" date="2020-03" db="EMBL/GenBank/DDBJ databases">
        <title>Genomic Encyclopedia of Type Strains, Phase IV (KMG-IV): sequencing the most valuable type-strain genomes for metagenomic binning, comparative biology and taxonomic classification.</title>
        <authorList>
            <person name="Goeker M."/>
        </authorList>
    </citation>
    <scope>NUCLEOTIDE SEQUENCE [LARGE SCALE GENOMIC DNA]</scope>
    <source>
        <strain evidence="2 3">DSM 18888</strain>
    </source>
</reference>
<protein>
    <submittedName>
        <fullName evidence="2">Uncharacterized protein</fullName>
    </submittedName>
</protein>
<proteinExistence type="predicted"/>
<sequence>MTVPLVLSLYLEKNRGKKQFVFENFSAQCVHTPDLQGNFQTGLADQTGGKNVPAQHGTGFATKTEE</sequence>
<evidence type="ECO:0000256" key="1">
    <source>
        <dbReference type="SAM" id="MobiDB-lite"/>
    </source>
</evidence>
<name>A0ABX0X2H7_9PROT</name>
<feature type="region of interest" description="Disordered" evidence="1">
    <location>
        <begin position="42"/>
        <end position="66"/>
    </location>
</feature>
<evidence type="ECO:0000313" key="3">
    <source>
        <dbReference type="Proteomes" id="UP000556869"/>
    </source>
</evidence>
<dbReference type="Proteomes" id="UP000556869">
    <property type="component" value="Unassembled WGS sequence"/>
</dbReference>
<dbReference type="EMBL" id="JAATJD010000003">
    <property type="protein sequence ID" value="NJB75743.1"/>
    <property type="molecule type" value="Genomic_DNA"/>
</dbReference>
<organism evidence="2 3">
    <name type="scientific">Thalassospira tepidiphila</name>
    <dbReference type="NCBI Taxonomy" id="393657"/>
    <lineage>
        <taxon>Bacteria</taxon>
        <taxon>Pseudomonadati</taxon>
        <taxon>Pseudomonadota</taxon>
        <taxon>Alphaproteobacteria</taxon>
        <taxon>Rhodospirillales</taxon>
        <taxon>Thalassospiraceae</taxon>
        <taxon>Thalassospira</taxon>
    </lineage>
</organism>
<keyword evidence="3" id="KW-1185">Reference proteome</keyword>
<dbReference type="RefSeq" id="WP_157097820.1">
    <property type="nucleotide sequence ID" value="NZ_BAAAEQ010000003.1"/>
</dbReference>
<gene>
    <name evidence="2" type="ORF">GGR96_002865</name>
</gene>
<accession>A0ABX0X2H7</accession>
<evidence type="ECO:0000313" key="2">
    <source>
        <dbReference type="EMBL" id="NJB75743.1"/>
    </source>
</evidence>
<comment type="caution">
    <text evidence="2">The sequence shown here is derived from an EMBL/GenBank/DDBJ whole genome shotgun (WGS) entry which is preliminary data.</text>
</comment>